<feature type="compositionally biased region" description="Polar residues" evidence="1">
    <location>
        <begin position="165"/>
        <end position="184"/>
    </location>
</feature>
<dbReference type="Gene3D" id="3.40.50.620">
    <property type="entry name" value="HUPs"/>
    <property type="match status" value="1"/>
</dbReference>
<feature type="region of interest" description="Disordered" evidence="1">
    <location>
        <begin position="220"/>
        <end position="257"/>
    </location>
</feature>
<feature type="region of interest" description="Disordered" evidence="1">
    <location>
        <begin position="1"/>
        <end position="56"/>
    </location>
</feature>
<evidence type="ECO:0000313" key="4">
    <source>
        <dbReference type="Proteomes" id="UP000019804"/>
    </source>
</evidence>
<feature type="compositionally biased region" description="Basic and acidic residues" evidence="1">
    <location>
        <begin position="322"/>
        <end position="331"/>
    </location>
</feature>
<protein>
    <recommendedName>
        <fullName evidence="2">UspA domain-containing protein</fullName>
    </recommendedName>
</protein>
<dbReference type="InterPro" id="IPR014729">
    <property type="entry name" value="Rossmann-like_a/b/a_fold"/>
</dbReference>
<dbReference type="HOGENOM" id="CLU_015980_0_0_1"/>
<dbReference type="EMBL" id="KK088415">
    <property type="protein sequence ID" value="EYE97790.1"/>
    <property type="molecule type" value="Genomic_DNA"/>
</dbReference>
<feature type="region of interest" description="Disordered" evidence="1">
    <location>
        <begin position="567"/>
        <end position="617"/>
    </location>
</feature>
<feature type="compositionally biased region" description="Pro residues" evidence="1">
    <location>
        <begin position="424"/>
        <end position="434"/>
    </location>
</feature>
<dbReference type="RefSeq" id="XP_040641478.1">
    <property type="nucleotide sequence ID" value="XM_040778290.1"/>
</dbReference>
<feature type="region of interest" description="Disordered" evidence="1">
    <location>
        <begin position="418"/>
        <end position="443"/>
    </location>
</feature>
<feature type="compositionally biased region" description="Polar residues" evidence="1">
    <location>
        <begin position="41"/>
        <end position="56"/>
    </location>
</feature>
<dbReference type="InterPro" id="IPR006016">
    <property type="entry name" value="UspA"/>
</dbReference>
<reference evidence="4" key="1">
    <citation type="journal article" date="2014" name="Nat. Commun.">
        <title>Genomic adaptations of the halophilic Dead Sea filamentous fungus Eurotium rubrum.</title>
        <authorList>
            <person name="Kis-Papo T."/>
            <person name="Weig A.R."/>
            <person name="Riley R."/>
            <person name="Persoh D."/>
            <person name="Salamov A."/>
            <person name="Sun H."/>
            <person name="Lipzen A."/>
            <person name="Wasser S.P."/>
            <person name="Rambold G."/>
            <person name="Grigoriev I.V."/>
            <person name="Nevo E."/>
        </authorList>
    </citation>
    <scope>NUCLEOTIDE SEQUENCE [LARGE SCALE GENOMIC DNA]</scope>
    <source>
        <strain evidence="4">CBS 135680</strain>
    </source>
</reference>
<evidence type="ECO:0000259" key="2">
    <source>
        <dbReference type="Pfam" id="PF00582"/>
    </source>
</evidence>
<proteinExistence type="predicted"/>
<dbReference type="Pfam" id="PF00582">
    <property type="entry name" value="Usp"/>
    <property type="match status" value="1"/>
</dbReference>
<dbReference type="OrthoDB" id="992776at2759"/>
<feature type="region of interest" description="Disordered" evidence="1">
    <location>
        <begin position="84"/>
        <end position="207"/>
    </location>
</feature>
<feature type="region of interest" description="Disordered" evidence="1">
    <location>
        <begin position="298"/>
        <end position="363"/>
    </location>
</feature>
<dbReference type="Proteomes" id="UP000019804">
    <property type="component" value="Unassembled WGS sequence"/>
</dbReference>
<organism evidence="3 4">
    <name type="scientific">Aspergillus ruber (strain CBS 135680)</name>
    <dbReference type="NCBI Taxonomy" id="1388766"/>
    <lineage>
        <taxon>Eukaryota</taxon>
        <taxon>Fungi</taxon>
        <taxon>Dikarya</taxon>
        <taxon>Ascomycota</taxon>
        <taxon>Pezizomycotina</taxon>
        <taxon>Eurotiomycetes</taxon>
        <taxon>Eurotiomycetidae</taxon>
        <taxon>Eurotiales</taxon>
        <taxon>Aspergillaceae</taxon>
        <taxon>Aspergillus</taxon>
        <taxon>Aspergillus subgen. Aspergillus</taxon>
    </lineage>
</organism>
<dbReference type="PANTHER" id="PTHR46100">
    <property type="entry name" value="IMP2'P"/>
    <property type="match status" value="1"/>
</dbReference>
<feature type="compositionally biased region" description="Acidic residues" evidence="1">
    <location>
        <begin position="341"/>
        <end position="356"/>
    </location>
</feature>
<dbReference type="PRINTS" id="PR01438">
    <property type="entry name" value="UNVRSLSTRESS"/>
</dbReference>
<dbReference type="PANTHER" id="PTHR46100:SF4">
    <property type="entry name" value="USPA DOMAIN-CONTAINING PROTEIN"/>
    <property type="match status" value="1"/>
</dbReference>
<evidence type="ECO:0000256" key="1">
    <source>
        <dbReference type="SAM" id="MobiDB-lite"/>
    </source>
</evidence>
<feature type="compositionally biased region" description="Basic and acidic residues" evidence="1">
    <location>
        <begin position="20"/>
        <end position="39"/>
    </location>
</feature>
<dbReference type="InterPro" id="IPR006015">
    <property type="entry name" value="Universal_stress_UspA"/>
</dbReference>
<dbReference type="SUPFAM" id="SSF52402">
    <property type="entry name" value="Adenine nucleotide alpha hydrolases-like"/>
    <property type="match status" value="1"/>
</dbReference>
<feature type="compositionally biased region" description="Basic residues" evidence="1">
    <location>
        <begin position="1"/>
        <end position="11"/>
    </location>
</feature>
<sequence>MAYSRSRRHGTRMSLEETLEQERRELVDTMEGRQTRHVSESWASTSSSINDNSGNTARYSMLEFSPTPGALPLRHGSIAGIGVGVTPPSSTHRRSWNEPILSSPLRLSSTATSPPSASSPTSPYDQEKEKSSGDSEAAPRKSSDGTDRSHERKKSVGKIEKSGVKSPTITTTALHLDTSVSLSSPDRDSAISPTSTPLAQEKSPVGKNTVATMMSGLDSKFGLPSFARGRDSARRNGASRGSSLDSRLPSRFARSISPRNRWLRTNPFSLATSSLKSTKSATKSIDMHLSDAALSKFSGGLSSALPEPGSRRGSLDEGSTADDERLEKDVYDSENNPIGETSDEEDFDDNSSSDDESVGRGRKVSIEIIAPSGDGSQGDAKEEPQSLLAAAEEERKLVEDNINSTPHEEQKPTLIHSAKLGPQPLHPPQSPKPQQPQVHPRTSFEATSAVNTPFGSEDEAELSDIKRAQKLSIQMSSINNSVRNRSIRTIVRGDFGNVLEETEGGRRRRRKYMVTTDLSEESVYALEWTIGTILRDGDTLFAVCAINEEASTGPSVQIGEGAKAMQDSAMVVGSQTEETARKSQNDPSTYLPRAIRDRLGSGSDSKSNSVDAKGISKAESDRMHAVETISQTCVRLLRKTLLQVRIAVEVIHCKSPKHMITEAIDGLAPTLVIVGARGRSALKGVLLGSFSNYLVTKSSVPVMVARRKLKKQTKNKKTNIRLSNNLSTPKNLAMAKID</sequence>
<dbReference type="CDD" id="cd23659">
    <property type="entry name" value="USP_At3g01520-like"/>
    <property type="match status" value="1"/>
</dbReference>
<name>A0A017SND6_ASPRC</name>
<dbReference type="AlphaFoldDB" id="A0A017SND6"/>
<gene>
    <name evidence="3" type="ORF">EURHEDRAFT_306058</name>
</gene>
<feature type="compositionally biased region" description="Low complexity" evidence="1">
    <location>
        <begin position="101"/>
        <end position="123"/>
    </location>
</feature>
<dbReference type="GeneID" id="63693414"/>
<dbReference type="STRING" id="1388766.A0A017SND6"/>
<evidence type="ECO:0000313" key="3">
    <source>
        <dbReference type="EMBL" id="EYE97790.1"/>
    </source>
</evidence>
<keyword evidence="4" id="KW-1185">Reference proteome</keyword>
<feature type="domain" description="UspA" evidence="2">
    <location>
        <begin position="636"/>
        <end position="706"/>
    </location>
</feature>
<feature type="compositionally biased region" description="Basic and acidic residues" evidence="1">
    <location>
        <begin position="125"/>
        <end position="150"/>
    </location>
</feature>
<accession>A0A017SND6</accession>